<feature type="signal peptide" evidence="1">
    <location>
        <begin position="1"/>
        <end position="18"/>
    </location>
</feature>
<keyword evidence="1" id="KW-0732">Signal</keyword>
<name>A0AAW1VDS4_9CUCU</name>
<dbReference type="EMBL" id="JARQZJ010000124">
    <property type="protein sequence ID" value="KAK9890144.1"/>
    <property type="molecule type" value="Genomic_DNA"/>
</dbReference>
<accession>A0AAW1VDS4</accession>
<dbReference type="InterPro" id="IPR031734">
    <property type="entry name" value="MBF2"/>
</dbReference>
<organism evidence="2 3">
    <name type="scientific">Henosepilachna vigintioctopunctata</name>
    <dbReference type="NCBI Taxonomy" id="420089"/>
    <lineage>
        <taxon>Eukaryota</taxon>
        <taxon>Metazoa</taxon>
        <taxon>Ecdysozoa</taxon>
        <taxon>Arthropoda</taxon>
        <taxon>Hexapoda</taxon>
        <taxon>Insecta</taxon>
        <taxon>Pterygota</taxon>
        <taxon>Neoptera</taxon>
        <taxon>Endopterygota</taxon>
        <taxon>Coleoptera</taxon>
        <taxon>Polyphaga</taxon>
        <taxon>Cucujiformia</taxon>
        <taxon>Coccinelloidea</taxon>
        <taxon>Coccinellidae</taxon>
        <taxon>Epilachninae</taxon>
        <taxon>Epilachnini</taxon>
        <taxon>Henosepilachna</taxon>
    </lineage>
</organism>
<dbReference type="Proteomes" id="UP001431783">
    <property type="component" value="Unassembled WGS sequence"/>
</dbReference>
<dbReference type="PANTHER" id="PTHR37685:SF1">
    <property type="entry name" value="GEO11136P1-RELATED"/>
    <property type="match status" value="1"/>
</dbReference>
<dbReference type="PANTHER" id="PTHR37685">
    <property type="entry name" value="GEO11136P1-RELATED"/>
    <property type="match status" value="1"/>
</dbReference>
<evidence type="ECO:0000313" key="3">
    <source>
        <dbReference type="Proteomes" id="UP001431783"/>
    </source>
</evidence>
<proteinExistence type="predicted"/>
<protein>
    <submittedName>
        <fullName evidence="2">Uncharacterized protein</fullName>
    </submittedName>
</protein>
<feature type="chain" id="PRO_5043856085" evidence="1">
    <location>
        <begin position="19"/>
        <end position="153"/>
    </location>
</feature>
<sequence>MKIINCSILVLLFFGYSAEKKVSQNNPLFNGRTVITRNNVSDLSPKIEHKFLRKPHNLLIGRCFPHYEVLHQEHIVVKNDGRSHVDANIRINVDGPVNITCVSVFDEMDEENAYPIYSGGGVGYNYVSFNVKTSYGMGFHFFIKIFGVNTMNN</sequence>
<reference evidence="2 3" key="1">
    <citation type="submission" date="2023-03" db="EMBL/GenBank/DDBJ databases">
        <title>Genome insight into feeding habits of ladybird beetles.</title>
        <authorList>
            <person name="Li H.-S."/>
            <person name="Huang Y.-H."/>
            <person name="Pang H."/>
        </authorList>
    </citation>
    <scope>NUCLEOTIDE SEQUENCE [LARGE SCALE GENOMIC DNA]</scope>
    <source>
        <strain evidence="2">SYSU_2023b</strain>
        <tissue evidence="2">Whole body</tissue>
    </source>
</reference>
<gene>
    <name evidence="2" type="ORF">WA026_008950</name>
</gene>
<evidence type="ECO:0000313" key="2">
    <source>
        <dbReference type="EMBL" id="KAK9890144.1"/>
    </source>
</evidence>
<dbReference type="Pfam" id="PF15868">
    <property type="entry name" value="MBF2"/>
    <property type="match status" value="1"/>
</dbReference>
<evidence type="ECO:0000256" key="1">
    <source>
        <dbReference type="SAM" id="SignalP"/>
    </source>
</evidence>
<dbReference type="AlphaFoldDB" id="A0AAW1VDS4"/>
<comment type="caution">
    <text evidence="2">The sequence shown here is derived from an EMBL/GenBank/DDBJ whole genome shotgun (WGS) entry which is preliminary data.</text>
</comment>
<keyword evidence="3" id="KW-1185">Reference proteome</keyword>